<feature type="transmembrane region" description="Helical" evidence="7">
    <location>
        <begin position="201"/>
        <end position="223"/>
    </location>
</feature>
<keyword evidence="2" id="KW-0813">Transport</keyword>
<feature type="transmembrane region" description="Helical" evidence="7">
    <location>
        <begin position="229"/>
        <end position="250"/>
    </location>
</feature>
<evidence type="ECO:0000313" key="10">
    <source>
        <dbReference type="Proteomes" id="UP000708208"/>
    </source>
</evidence>
<keyword evidence="3 7" id="KW-0812">Transmembrane</keyword>
<keyword evidence="4 7" id="KW-1133">Transmembrane helix</keyword>
<dbReference type="PANTHER" id="PTHR23506">
    <property type="entry name" value="GH10249P"/>
    <property type="match status" value="1"/>
</dbReference>
<evidence type="ECO:0000256" key="3">
    <source>
        <dbReference type="ARBA" id="ARBA00022692"/>
    </source>
</evidence>
<dbReference type="InterPro" id="IPR050930">
    <property type="entry name" value="MFS_Vesicular_Transporter"/>
</dbReference>
<feature type="transmembrane region" description="Helical" evidence="7">
    <location>
        <begin position="136"/>
        <end position="157"/>
    </location>
</feature>
<keyword evidence="10" id="KW-1185">Reference proteome</keyword>
<dbReference type="Proteomes" id="UP000708208">
    <property type="component" value="Unassembled WGS sequence"/>
</dbReference>
<dbReference type="OrthoDB" id="446368at2759"/>
<dbReference type="Pfam" id="PF07690">
    <property type="entry name" value="MFS_1"/>
    <property type="match status" value="1"/>
</dbReference>
<feature type="transmembrane region" description="Helical" evidence="7">
    <location>
        <begin position="69"/>
        <end position="89"/>
    </location>
</feature>
<evidence type="ECO:0000256" key="2">
    <source>
        <dbReference type="ARBA" id="ARBA00022448"/>
    </source>
</evidence>
<evidence type="ECO:0000256" key="7">
    <source>
        <dbReference type="SAM" id="Phobius"/>
    </source>
</evidence>
<proteinExistence type="predicted"/>
<protein>
    <recommendedName>
        <fullName evidence="8">Major facilitator superfamily (MFS) profile domain-containing protein</fullName>
    </recommendedName>
</protein>
<feature type="region of interest" description="Disordered" evidence="6">
    <location>
        <begin position="481"/>
        <end position="510"/>
    </location>
</feature>
<gene>
    <name evidence="9" type="ORF">AFUS01_LOCUS41640</name>
</gene>
<comment type="caution">
    <text evidence="9">The sequence shown here is derived from an EMBL/GenBank/DDBJ whole genome shotgun (WGS) entry which is preliminary data.</text>
</comment>
<keyword evidence="5 7" id="KW-0472">Membrane</keyword>
<dbReference type="EMBL" id="CAJVCH010562653">
    <property type="protein sequence ID" value="CAG7831922.1"/>
    <property type="molecule type" value="Genomic_DNA"/>
</dbReference>
<dbReference type="GO" id="GO:0022857">
    <property type="term" value="F:transmembrane transporter activity"/>
    <property type="evidence" value="ECO:0007669"/>
    <property type="project" value="InterPro"/>
</dbReference>
<reference evidence="9" key="1">
    <citation type="submission" date="2021-06" db="EMBL/GenBank/DDBJ databases">
        <authorList>
            <person name="Hodson N. C."/>
            <person name="Mongue J. A."/>
            <person name="Jaron S. K."/>
        </authorList>
    </citation>
    <scope>NUCLEOTIDE SEQUENCE</scope>
</reference>
<feature type="transmembrane region" description="Helical" evidence="7">
    <location>
        <begin position="163"/>
        <end position="189"/>
    </location>
</feature>
<feature type="transmembrane region" description="Helical" evidence="7">
    <location>
        <begin position="314"/>
        <end position="334"/>
    </location>
</feature>
<feature type="transmembrane region" description="Helical" evidence="7">
    <location>
        <begin position="109"/>
        <end position="129"/>
    </location>
</feature>
<dbReference type="PROSITE" id="PS50850">
    <property type="entry name" value="MFS"/>
    <property type="match status" value="1"/>
</dbReference>
<feature type="transmembrane region" description="Helical" evidence="7">
    <location>
        <begin position="281"/>
        <end position="302"/>
    </location>
</feature>
<organism evidence="9 10">
    <name type="scientific">Allacma fusca</name>
    <dbReference type="NCBI Taxonomy" id="39272"/>
    <lineage>
        <taxon>Eukaryota</taxon>
        <taxon>Metazoa</taxon>
        <taxon>Ecdysozoa</taxon>
        <taxon>Arthropoda</taxon>
        <taxon>Hexapoda</taxon>
        <taxon>Collembola</taxon>
        <taxon>Symphypleona</taxon>
        <taxon>Sminthuridae</taxon>
        <taxon>Allacma</taxon>
    </lineage>
</organism>
<evidence type="ECO:0000256" key="1">
    <source>
        <dbReference type="ARBA" id="ARBA00004141"/>
    </source>
</evidence>
<feature type="transmembrane region" description="Helical" evidence="7">
    <location>
        <begin position="445"/>
        <end position="469"/>
    </location>
</feature>
<feature type="transmembrane region" description="Helical" evidence="7">
    <location>
        <begin position="374"/>
        <end position="400"/>
    </location>
</feature>
<feature type="transmembrane region" description="Helical" evidence="7">
    <location>
        <begin position="412"/>
        <end position="433"/>
    </location>
</feature>
<dbReference type="GO" id="GO:0016020">
    <property type="term" value="C:membrane"/>
    <property type="evidence" value="ECO:0007669"/>
    <property type="project" value="UniProtKB-SubCell"/>
</dbReference>
<evidence type="ECO:0000256" key="6">
    <source>
        <dbReference type="SAM" id="MobiDB-lite"/>
    </source>
</evidence>
<feature type="compositionally biased region" description="Polar residues" evidence="6">
    <location>
        <begin position="497"/>
        <end position="510"/>
    </location>
</feature>
<feature type="transmembrane region" description="Helical" evidence="7">
    <location>
        <begin position="346"/>
        <end position="368"/>
    </location>
</feature>
<evidence type="ECO:0000256" key="5">
    <source>
        <dbReference type="ARBA" id="ARBA00023136"/>
    </source>
</evidence>
<dbReference type="InterPro" id="IPR011701">
    <property type="entry name" value="MFS"/>
</dbReference>
<evidence type="ECO:0000259" key="8">
    <source>
        <dbReference type="PROSITE" id="PS50850"/>
    </source>
</evidence>
<dbReference type="AlphaFoldDB" id="A0A8J2LKJ7"/>
<sequence length="510" mass="54482">MAIITKAEDVPGHRPSSTDILLPPTKSVQTIPTEEQFLDKIDNVPSVPEPNTKCKSNCIFRNFNGRQRIFLVVFSIANFFSAAIFSLTAPLYPSEAETKNATASEYGSVIGIFALAAFISSPIFGKYLFRIGPKLVFTQSMFIGGVATILFGCLDALNDHVGFLVGSFIIRVVSALGDAAFVTASFALIASEFPGYVATTFGFLETFFGMGLIFGPTIGGLLFQVGGFVLPFASLGGCLVVVSLLACLVIPKEQELFKESSFLPLNKLKADHFAALKVPRIWLAGVSIMACSMTINFLSATLEPHIRQFNLTPVTTGAVFMIFGGMYAISLPILGWMCDRVLKPRALALVGALLIATGFLFIGPAPFLPIPTTLWLTCVGLVIYGVGLGAGMVSSFIMALQAAIGHGFVDNIQTYGVVSSLWNSFFALGNFIGPSIGGVLLDNVGFRWSTVFILGVQTAIIALLVISLSRRSVNDASLKTSESEPLLTPDLTEREPNTASHSSYGSNSTP</sequence>
<accession>A0A8J2LKJ7</accession>
<evidence type="ECO:0000256" key="4">
    <source>
        <dbReference type="ARBA" id="ARBA00022989"/>
    </source>
</evidence>
<feature type="domain" description="Major facilitator superfamily (MFS) profile" evidence="8">
    <location>
        <begin position="70"/>
        <end position="474"/>
    </location>
</feature>
<dbReference type="PANTHER" id="PTHR23506:SF26">
    <property type="entry name" value="MFS-TYPE TRANSPORTER SLC18B1"/>
    <property type="match status" value="1"/>
</dbReference>
<comment type="subcellular location">
    <subcellularLocation>
        <location evidence="1">Membrane</location>
        <topology evidence="1">Multi-pass membrane protein</topology>
    </subcellularLocation>
</comment>
<name>A0A8J2LKJ7_9HEXA</name>
<dbReference type="InterPro" id="IPR020846">
    <property type="entry name" value="MFS_dom"/>
</dbReference>
<evidence type="ECO:0000313" key="9">
    <source>
        <dbReference type="EMBL" id="CAG7831922.1"/>
    </source>
</evidence>